<gene>
    <name evidence="2" type="ORF">dnm_085190</name>
</gene>
<dbReference type="EMBL" id="CP061800">
    <property type="protein sequence ID" value="QTA92439.1"/>
    <property type="molecule type" value="Genomic_DNA"/>
</dbReference>
<evidence type="ECO:0000313" key="2">
    <source>
        <dbReference type="EMBL" id="QTA92439.1"/>
    </source>
</evidence>
<protein>
    <submittedName>
        <fullName evidence="2">Uncharacterized protein</fullName>
    </submittedName>
</protein>
<feature type="region of interest" description="Disordered" evidence="1">
    <location>
        <begin position="43"/>
        <end position="65"/>
    </location>
</feature>
<dbReference type="KEGG" id="dmm:dnm_085190"/>
<evidence type="ECO:0000313" key="3">
    <source>
        <dbReference type="Proteomes" id="UP000663722"/>
    </source>
</evidence>
<accession>A0A975BWD8</accession>
<sequence>MIRSSDPVRTKSLSFLGKQESVFGRWGVPGAVKSCFYRLQQAQTSASSVGSSNGMTEKLDHRAYK</sequence>
<name>A0A975BWD8_9BACT</name>
<keyword evidence="3" id="KW-1185">Reference proteome</keyword>
<organism evidence="2 3">
    <name type="scientific">Desulfonema magnum</name>
    <dbReference type="NCBI Taxonomy" id="45655"/>
    <lineage>
        <taxon>Bacteria</taxon>
        <taxon>Pseudomonadati</taxon>
        <taxon>Thermodesulfobacteriota</taxon>
        <taxon>Desulfobacteria</taxon>
        <taxon>Desulfobacterales</taxon>
        <taxon>Desulfococcaceae</taxon>
        <taxon>Desulfonema</taxon>
    </lineage>
</organism>
<evidence type="ECO:0000256" key="1">
    <source>
        <dbReference type="SAM" id="MobiDB-lite"/>
    </source>
</evidence>
<feature type="compositionally biased region" description="Polar residues" evidence="1">
    <location>
        <begin position="43"/>
        <end position="55"/>
    </location>
</feature>
<reference evidence="2" key="1">
    <citation type="journal article" date="2021" name="Microb. Physiol.">
        <title>Proteogenomic Insights into the Physiology of Marine, Sulfate-Reducing, Filamentous Desulfonema limicola and Desulfonema magnum.</title>
        <authorList>
            <person name="Schnaars V."/>
            <person name="Wohlbrand L."/>
            <person name="Scheve S."/>
            <person name="Hinrichs C."/>
            <person name="Reinhardt R."/>
            <person name="Rabus R."/>
        </authorList>
    </citation>
    <scope>NUCLEOTIDE SEQUENCE</scope>
    <source>
        <strain evidence="2">4be13</strain>
    </source>
</reference>
<dbReference type="Proteomes" id="UP000663722">
    <property type="component" value="Chromosome"/>
</dbReference>
<dbReference type="AlphaFoldDB" id="A0A975BWD8"/>
<proteinExistence type="predicted"/>